<keyword evidence="2 6" id="KW-0813">Transport</keyword>
<dbReference type="PRINTS" id="PR01594">
    <property type="entry name" value="SECBCHAPRONE"/>
</dbReference>
<dbReference type="NCBIfam" id="NF004392">
    <property type="entry name" value="PRK05751.1-3"/>
    <property type="match status" value="1"/>
</dbReference>
<dbReference type="Proteomes" id="UP001518989">
    <property type="component" value="Unassembled WGS sequence"/>
</dbReference>
<evidence type="ECO:0000313" key="9">
    <source>
        <dbReference type="Proteomes" id="UP001518989"/>
    </source>
</evidence>
<keyword evidence="6" id="KW-0963">Cytoplasm</keyword>
<comment type="similarity">
    <text evidence="1 6">Belongs to the SecB family.</text>
</comment>
<dbReference type="InterPro" id="IPR035958">
    <property type="entry name" value="SecB-like_sf"/>
</dbReference>
<dbReference type="PANTHER" id="PTHR36918:SF1">
    <property type="entry name" value="PROTEIN-EXPORT PROTEIN SECB"/>
    <property type="match status" value="1"/>
</dbReference>
<dbReference type="HAMAP" id="MF_00821">
    <property type="entry name" value="SecB"/>
    <property type="match status" value="1"/>
</dbReference>
<dbReference type="SUPFAM" id="SSF54611">
    <property type="entry name" value="SecB-like"/>
    <property type="match status" value="1"/>
</dbReference>
<proteinExistence type="inferred from homology"/>
<dbReference type="Gene3D" id="3.10.420.10">
    <property type="entry name" value="SecB-like"/>
    <property type="match status" value="1"/>
</dbReference>
<keyword evidence="5 6" id="KW-0143">Chaperone</keyword>
<dbReference type="PANTHER" id="PTHR36918">
    <property type="match status" value="1"/>
</dbReference>
<reference evidence="8 9" key="1">
    <citation type="submission" date="2020-09" db="EMBL/GenBank/DDBJ databases">
        <title>Roseomonas.</title>
        <authorList>
            <person name="Zhu W."/>
        </authorList>
    </citation>
    <scope>NUCLEOTIDE SEQUENCE [LARGE SCALE GENOMIC DNA]</scope>
    <source>
        <strain evidence="8 9">573</strain>
    </source>
</reference>
<accession>A0ABS3KU78</accession>
<keyword evidence="3 6" id="KW-0653">Protein transport</keyword>
<dbReference type="EMBL" id="JACTNG010000011">
    <property type="protein sequence ID" value="MBO1081011.1"/>
    <property type="molecule type" value="Genomic_DNA"/>
</dbReference>
<evidence type="ECO:0000256" key="4">
    <source>
        <dbReference type="ARBA" id="ARBA00023010"/>
    </source>
</evidence>
<gene>
    <name evidence="6 8" type="primary">secB</name>
    <name evidence="8" type="ORF">IAI61_18365</name>
</gene>
<evidence type="ECO:0000256" key="6">
    <source>
        <dbReference type="HAMAP-Rule" id="MF_00821"/>
    </source>
</evidence>
<comment type="caution">
    <text evidence="8">The sequence shown here is derived from an EMBL/GenBank/DDBJ whole genome shotgun (WGS) entry which is preliminary data.</text>
</comment>
<protein>
    <recommendedName>
        <fullName evidence="6">Protein-export protein SecB</fullName>
    </recommendedName>
</protein>
<organism evidence="8 9">
    <name type="scientific">Roseomonas haemaphysalidis</name>
    <dbReference type="NCBI Taxonomy" id="2768162"/>
    <lineage>
        <taxon>Bacteria</taxon>
        <taxon>Pseudomonadati</taxon>
        <taxon>Pseudomonadota</taxon>
        <taxon>Alphaproteobacteria</taxon>
        <taxon>Acetobacterales</taxon>
        <taxon>Roseomonadaceae</taxon>
        <taxon>Roseomonas</taxon>
    </lineage>
</organism>
<evidence type="ECO:0000256" key="2">
    <source>
        <dbReference type="ARBA" id="ARBA00022448"/>
    </source>
</evidence>
<comment type="subunit">
    <text evidence="6">Homotetramer, a dimer of dimers. One homotetramer interacts with 1 SecA dimer.</text>
</comment>
<keyword evidence="9" id="KW-1185">Reference proteome</keyword>
<dbReference type="InterPro" id="IPR003708">
    <property type="entry name" value="SecB"/>
</dbReference>
<evidence type="ECO:0000256" key="5">
    <source>
        <dbReference type="ARBA" id="ARBA00023186"/>
    </source>
</evidence>
<comment type="subcellular location">
    <subcellularLocation>
        <location evidence="6">Cytoplasm</location>
    </subcellularLocation>
</comment>
<comment type="function">
    <text evidence="6">One of the proteins required for the normal export of preproteins out of the cell cytoplasm. It is a molecular chaperone that binds to a subset of precursor proteins, maintaining them in a translocation-competent state. It also specifically binds to its receptor SecA.</text>
</comment>
<dbReference type="Pfam" id="PF02556">
    <property type="entry name" value="SecB"/>
    <property type="match status" value="1"/>
</dbReference>
<dbReference type="RefSeq" id="WP_207419176.1">
    <property type="nucleotide sequence ID" value="NZ_CP061177.1"/>
</dbReference>
<evidence type="ECO:0000256" key="1">
    <source>
        <dbReference type="ARBA" id="ARBA00009990"/>
    </source>
</evidence>
<evidence type="ECO:0000313" key="8">
    <source>
        <dbReference type="EMBL" id="MBO1081011.1"/>
    </source>
</evidence>
<feature type="region of interest" description="Disordered" evidence="7">
    <location>
        <begin position="1"/>
        <end position="21"/>
    </location>
</feature>
<evidence type="ECO:0000256" key="7">
    <source>
        <dbReference type="SAM" id="MobiDB-lite"/>
    </source>
</evidence>
<dbReference type="NCBIfam" id="TIGR00809">
    <property type="entry name" value="secB"/>
    <property type="match status" value="1"/>
</dbReference>
<feature type="compositionally biased region" description="Low complexity" evidence="7">
    <location>
        <begin position="10"/>
        <end position="21"/>
    </location>
</feature>
<evidence type="ECO:0000256" key="3">
    <source>
        <dbReference type="ARBA" id="ARBA00022927"/>
    </source>
</evidence>
<keyword evidence="4 6" id="KW-0811">Translocation</keyword>
<name>A0ABS3KU78_9PROT</name>
<sequence>MSDTTPPVPNGAAAPQPGQPQGPLLLNLQYTKDLSFEVPGAPEIFTTLREQPRIDLQLDVQARALQDGGNVFEVSLNIRADAQAHGQTAFIAELVYCGIFTVNVEPQMVEPLLLVECPRLLFPFARNILADVTRDGGFPPVLLTPIDFVALWQSRRGGQQGAAAPVADA</sequence>